<name>A0A1I7WFP3_HETBA</name>
<sequence length="52" mass="6012">MDFARTHMSWTLEWTKIASGALNGTDPPLLFPLPVIYTTRPPEDCVHHFDER</sequence>
<reference evidence="2" key="1">
    <citation type="submission" date="2016-11" db="UniProtKB">
        <authorList>
            <consortium name="WormBaseParasite"/>
        </authorList>
    </citation>
    <scope>IDENTIFICATION</scope>
</reference>
<dbReference type="WBParaSite" id="Hba_03795">
    <property type="protein sequence ID" value="Hba_03795"/>
    <property type="gene ID" value="Hba_03795"/>
</dbReference>
<evidence type="ECO:0000313" key="2">
    <source>
        <dbReference type="WBParaSite" id="Hba_03795"/>
    </source>
</evidence>
<accession>A0A1I7WFP3</accession>
<proteinExistence type="predicted"/>
<dbReference type="AlphaFoldDB" id="A0A1I7WFP3"/>
<protein>
    <submittedName>
        <fullName evidence="2">Uncharacterized protein</fullName>
    </submittedName>
</protein>
<evidence type="ECO:0000313" key="1">
    <source>
        <dbReference type="Proteomes" id="UP000095283"/>
    </source>
</evidence>
<organism evidence="1 2">
    <name type="scientific">Heterorhabditis bacteriophora</name>
    <name type="common">Entomopathogenic nematode worm</name>
    <dbReference type="NCBI Taxonomy" id="37862"/>
    <lineage>
        <taxon>Eukaryota</taxon>
        <taxon>Metazoa</taxon>
        <taxon>Ecdysozoa</taxon>
        <taxon>Nematoda</taxon>
        <taxon>Chromadorea</taxon>
        <taxon>Rhabditida</taxon>
        <taxon>Rhabditina</taxon>
        <taxon>Rhabditomorpha</taxon>
        <taxon>Strongyloidea</taxon>
        <taxon>Heterorhabditidae</taxon>
        <taxon>Heterorhabditis</taxon>
    </lineage>
</organism>
<dbReference type="Proteomes" id="UP000095283">
    <property type="component" value="Unplaced"/>
</dbReference>
<keyword evidence="1" id="KW-1185">Reference proteome</keyword>